<accession>A0A0P1ANY2</accession>
<dbReference type="Proteomes" id="UP000054928">
    <property type="component" value="Unassembled WGS sequence"/>
</dbReference>
<sequence>MCISNGVCVTPSTAWRGHMRIADFVEQTDWQMAFAFSRDGMCVNFMLFKTPLS</sequence>
<dbReference type="GeneID" id="36408216"/>
<name>A0A0P1ANY2_PLAHL</name>
<dbReference type="AlphaFoldDB" id="A0A0P1ANY2"/>
<evidence type="ECO:0000313" key="2">
    <source>
        <dbReference type="Proteomes" id="UP000054928"/>
    </source>
</evidence>
<evidence type="ECO:0000313" key="1">
    <source>
        <dbReference type="EMBL" id="CEG42926.1"/>
    </source>
</evidence>
<reference evidence="2" key="1">
    <citation type="submission" date="2014-09" db="EMBL/GenBank/DDBJ databases">
        <authorList>
            <person name="Sharma Rahul"/>
            <person name="Thines Marco"/>
        </authorList>
    </citation>
    <scope>NUCLEOTIDE SEQUENCE [LARGE SCALE GENOMIC DNA]</scope>
</reference>
<proteinExistence type="predicted"/>
<keyword evidence="2" id="KW-1185">Reference proteome</keyword>
<organism evidence="1 2">
    <name type="scientific">Plasmopara halstedii</name>
    <name type="common">Downy mildew of sunflower</name>
    <dbReference type="NCBI Taxonomy" id="4781"/>
    <lineage>
        <taxon>Eukaryota</taxon>
        <taxon>Sar</taxon>
        <taxon>Stramenopiles</taxon>
        <taxon>Oomycota</taxon>
        <taxon>Peronosporomycetes</taxon>
        <taxon>Peronosporales</taxon>
        <taxon>Peronosporaceae</taxon>
        <taxon>Plasmopara</taxon>
    </lineage>
</organism>
<dbReference type="EMBL" id="CCYD01000645">
    <property type="protein sequence ID" value="CEG42926.1"/>
    <property type="molecule type" value="Genomic_DNA"/>
</dbReference>
<dbReference type="RefSeq" id="XP_024579295.1">
    <property type="nucleotide sequence ID" value="XM_024728860.1"/>
</dbReference>
<protein>
    <submittedName>
        <fullName evidence="1">Uncharacterized protein</fullName>
    </submittedName>
</protein>